<accession>W7UV32</accession>
<dbReference type="SUPFAM" id="SSF102114">
    <property type="entry name" value="Radical SAM enzymes"/>
    <property type="match status" value="1"/>
</dbReference>
<feature type="domain" description="Radical SAM core" evidence="1">
    <location>
        <begin position="25"/>
        <end position="178"/>
    </location>
</feature>
<sequence>MNETFKASNYVIYEKNRIFIDICEEGCGSGCKYCYVQSKDKDQKLLSIKQIKSICEYIYDNYMGRIKILSLCPNTEPLKSKESIESVQYIISFFQKTDCYIQISTKEIVPYDFLKKINSYGNQIYINISIPVINNPMIEPKARTVDERIRNFQYMHLFKNINFSLYIKPFFKQETDKYLEIINKYKIETVYIGPVFNQKSEIPCTSLYDKKQCINIICNQEKEINDFMLKLRSFTKANVFISSVCKIYNDYGTQCPYIFLGNNHSLCQDCKLKGEKNEQIA</sequence>
<dbReference type="OrthoDB" id="9785699at2"/>
<evidence type="ECO:0000313" key="3">
    <source>
        <dbReference type="Proteomes" id="UP000019365"/>
    </source>
</evidence>
<evidence type="ECO:0000259" key="1">
    <source>
        <dbReference type="Pfam" id="PF04055"/>
    </source>
</evidence>
<dbReference type="EMBL" id="ATAX01000006">
    <property type="protein sequence ID" value="EWM55034.1"/>
    <property type="molecule type" value="Genomic_DNA"/>
</dbReference>
<dbReference type="AlphaFoldDB" id="W7UV32"/>
<organism evidence="2 3">
    <name type="scientific">Ruminococcus flavefaciens 007c</name>
    <dbReference type="NCBI Taxonomy" id="1341157"/>
    <lineage>
        <taxon>Bacteria</taxon>
        <taxon>Bacillati</taxon>
        <taxon>Bacillota</taxon>
        <taxon>Clostridia</taxon>
        <taxon>Eubacteriales</taxon>
        <taxon>Oscillospiraceae</taxon>
        <taxon>Ruminococcus</taxon>
    </lineage>
</organism>
<protein>
    <recommendedName>
        <fullName evidence="1">Radical SAM core domain-containing protein</fullName>
    </recommendedName>
</protein>
<evidence type="ECO:0000313" key="2">
    <source>
        <dbReference type="EMBL" id="EWM55034.1"/>
    </source>
</evidence>
<dbReference type="GO" id="GO:0051536">
    <property type="term" value="F:iron-sulfur cluster binding"/>
    <property type="evidence" value="ECO:0007669"/>
    <property type="project" value="InterPro"/>
</dbReference>
<proteinExistence type="predicted"/>
<dbReference type="SFLD" id="SFLDS00029">
    <property type="entry name" value="Radical_SAM"/>
    <property type="match status" value="1"/>
</dbReference>
<gene>
    <name evidence="2" type="ORF">RF007C_05020</name>
</gene>
<comment type="caution">
    <text evidence="2">The sequence shown here is derived from an EMBL/GenBank/DDBJ whole genome shotgun (WGS) entry which is preliminary data.</text>
</comment>
<dbReference type="InterPro" id="IPR058240">
    <property type="entry name" value="rSAM_sf"/>
</dbReference>
<dbReference type="PATRIC" id="fig|1341157.4.peg.141"/>
<dbReference type="RefSeq" id="WP_037296455.1">
    <property type="nucleotide sequence ID" value="NZ_ATAX01000006.1"/>
</dbReference>
<dbReference type="Pfam" id="PF04055">
    <property type="entry name" value="Radical_SAM"/>
    <property type="match status" value="1"/>
</dbReference>
<dbReference type="InterPro" id="IPR007197">
    <property type="entry name" value="rSAM"/>
</dbReference>
<dbReference type="Proteomes" id="UP000019365">
    <property type="component" value="Unassembled WGS sequence"/>
</dbReference>
<name>W7UV32_RUMFL</name>
<dbReference type="GO" id="GO:0003824">
    <property type="term" value="F:catalytic activity"/>
    <property type="evidence" value="ECO:0007669"/>
    <property type="project" value="InterPro"/>
</dbReference>
<reference evidence="2 3" key="1">
    <citation type="journal article" date="2014" name="PLoS ONE">
        <title>Rumen cellulosomics: divergent fiber-degrading strategies revealed by comparative genome-wide analysis of six ruminococcal strains.</title>
        <authorList>
            <person name="Dassa B."/>
            <person name="Borovok I."/>
            <person name="Ruimy-Israeli V."/>
            <person name="Lamed R."/>
            <person name="Flint H.J."/>
            <person name="Duncan S.H."/>
            <person name="Henrissat B."/>
            <person name="Coutinho P."/>
            <person name="Morrison M."/>
            <person name="Mosoni P."/>
            <person name="Yeoman C.J."/>
            <person name="White B.A."/>
            <person name="Bayer E.A."/>
        </authorList>
    </citation>
    <scope>NUCLEOTIDE SEQUENCE [LARGE SCALE GENOMIC DNA]</scope>
    <source>
        <strain evidence="2 3">007c</strain>
    </source>
</reference>
<keyword evidence="3" id="KW-1185">Reference proteome</keyword>